<dbReference type="PANTHER" id="PTHR46858:SF11">
    <property type="entry name" value="LIGASE, PUTATIVE-RELATED"/>
    <property type="match status" value="1"/>
</dbReference>
<keyword evidence="6" id="KW-1133">Transmembrane helix</keyword>
<feature type="region of interest" description="Disordered" evidence="5">
    <location>
        <begin position="372"/>
        <end position="432"/>
    </location>
</feature>
<organism evidence="8 9">
    <name type="scientific">Nepenthes gracilis</name>
    <name type="common">Slender pitcher plant</name>
    <dbReference type="NCBI Taxonomy" id="150966"/>
    <lineage>
        <taxon>Eukaryota</taxon>
        <taxon>Viridiplantae</taxon>
        <taxon>Streptophyta</taxon>
        <taxon>Embryophyta</taxon>
        <taxon>Tracheophyta</taxon>
        <taxon>Spermatophyta</taxon>
        <taxon>Magnoliopsida</taxon>
        <taxon>eudicotyledons</taxon>
        <taxon>Gunneridae</taxon>
        <taxon>Pentapetalae</taxon>
        <taxon>Caryophyllales</taxon>
        <taxon>Nepenthaceae</taxon>
        <taxon>Nepenthes</taxon>
    </lineage>
</organism>
<keyword evidence="6" id="KW-0472">Membrane</keyword>
<evidence type="ECO:0000256" key="4">
    <source>
        <dbReference type="PROSITE-ProRule" id="PRU00175"/>
    </source>
</evidence>
<dbReference type="Gene3D" id="3.30.40.10">
    <property type="entry name" value="Zinc/RING finger domain, C3HC4 (zinc finger)"/>
    <property type="match status" value="1"/>
</dbReference>
<gene>
    <name evidence="8" type="ORF">Nepgr_013002</name>
</gene>
<dbReference type="GO" id="GO:0008270">
    <property type="term" value="F:zinc ion binding"/>
    <property type="evidence" value="ECO:0007669"/>
    <property type="project" value="UniProtKB-KW"/>
</dbReference>
<comment type="caution">
    <text evidence="8">The sequence shown here is derived from an EMBL/GenBank/DDBJ whole genome shotgun (WGS) entry which is preliminary data.</text>
</comment>
<feature type="compositionally biased region" description="Low complexity" evidence="5">
    <location>
        <begin position="20"/>
        <end position="37"/>
    </location>
</feature>
<dbReference type="GO" id="GO:0009705">
    <property type="term" value="C:plant-type vacuole membrane"/>
    <property type="evidence" value="ECO:0007669"/>
    <property type="project" value="TreeGrafter"/>
</dbReference>
<dbReference type="SUPFAM" id="SSF57850">
    <property type="entry name" value="RING/U-box"/>
    <property type="match status" value="1"/>
</dbReference>
<feature type="compositionally biased region" description="Basic and acidic residues" evidence="5">
    <location>
        <begin position="417"/>
        <end position="426"/>
    </location>
</feature>
<protein>
    <recommendedName>
        <fullName evidence="7">RING-type domain-containing protein</fullName>
    </recommendedName>
</protein>
<dbReference type="InterPro" id="IPR032010">
    <property type="entry name" value="APD1-4_M"/>
</dbReference>
<keyword evidence="9" id="KW-1185">Reference proteome</keyword>
<keyword evidence="2 4" id="KW-0863">Zinc-finger</keyword>
<dbReference type="PROSITE" id="PS50089">
    <property type="entry name" value="ZF_RING_2"/>
    <property type="match status" value="1"/>
</dbReference>
<proteinExistence type="predicted"/>
<dbReference type="PANTHER" id="PTHR46858">
    <property type="entry name" value="OS05G0521000 PROTEIN"/>
    <property type="match status" value="1"/>
</dbReference>
<evidence type="ECO:0000256" key="3">
    <source>
        <dbReference type="ARBA" id="ARBA00022833"/>
    </source>
</evidence>
<name>A0AAD3XNW3_NEPGR</name>
<evidence type="ECO:0000256" key="5">
    <source>
        <dbReference type="SAM" id="MobiDB-lite"/>
    </source>
</evidence>
<dbReference type="GO" id="GO:0061630">
    <property type="term" value="F:ubiquitin protein ligase activity"/>
    <property type="evidence" value="ECO:0007669"/>
    <property type="project" value="TreeGrafter"/>
</dbReference>
<evidence type="ECO:0000256" key="1">
    <source>
        <dbReference type="ARBA" id="ARBA00022723"/>
    </source>
</evidence>
<keyword evidence="3" id="KW-0862">Zinc</keyword>
<dbReference type="EMBL" id="BSYO01000010">
    <property type="protein sequence ID" value="GMH11161.1"/>
    <property type="molecule type" value="Genomic_DNA"/>
</dbReference>
<evidence type="ECO:0000313" key="9">
    <source>
        <dbReference type="Proteomes" id="UP001279734"/>
    </source>
</evidence>
<dbReference type="GO" id="GO:0016567">
    <property type="term" value="P:protein ubiquitination"/>
    <property type="evidence" value="ECO:0007669"/>
    <property type="project" value="TreeGrafter"/>
</dbReference>
<dbReference type="InterPro" id="IPR001841">
    <property type="entry name" value="Znf_RING"/>
</dbReference>
<dbReference type="Pfam" id="PF16040">
    <property type="entry name" value="APD1-4_N"/>
    <property type="match status" value="1"/>
</dbReference>
<dbReference type="AlphaFoldDB" id="A0AAD3XNW3"/>
<dbReference type="InterPro" id="IPR013083">
    <property type="entry name" value="Znf_RING/FYVE/PHD"/>
</dbReference>
<dbReference type="Proteomes" id="UP001279734">
    <property type="component" value="Unassembled WGS sequence"/>
</dbReference>
<dbReference type="Pfam" id="PF13920">
    <property type="entry name" value="zf-C3HC4_3"/>
    <property type="match status" value="1"/>
</dbReference>
<keyword evidence="1" id="KW-0479">Metal-binding</keyword>
<feature type="compositionally biased region" description="Basic and acidic residues" evidence="5">
    <location>
        <begin position="372"/>
        <end position="397"/>
    </location>
</feature>
<dbReference type="Pfam" id="PF16041">
    <property type="entry name" value="APD1-4_M"/>
    <property type="match status" value="1"/>
</dbReference>
<feature type="compositionally biased region" description="Basic and acidic residues" evidence="5">
    <location>
        <begin position="41"/>
        <end position="52"/>
    </location>
</feature>
<sequence length="493" mass="54713">MEEHGPERPVSAPPHPPPLSDVVSDAGPSTSSPLSSSYTHQDSEAAEVHDQQENQGQPDSHRISRRHHHYNRHWQPVNVYYRFNIVISNLAPSYMRDDVWSCLVVLVTFWFFASVTLILGFYGSVSLQLGPNCSRLITANPIFVQSIKSQEIEHKISGPMLYGFHKSPSLDVTATWSETHSASVKSDFHKEWIFHLNKGSKLDVSYDVQLPSYAPLSLVVAQGRDSLVEWLEDPSYPNSTLSWNIIYGSGRIEQDITESATYFVAVGNLNPEAVNVQLNFTIKALLYNTTQAYFKCSLSDSICNFKLFLMKANAAILTSPGPGQAKDGDKYYVKVSYGPRWLTYFIGSGLMTIFIFSVFQACSILLSSNGDESRIETGETGRGQEAREPLISPKDDDLSSWGSSCDSGSHDEEDLEERQVQEEGKPPKGGGQTANANPCRLCVLCFDSPRDCFFLPCGHCAACFTCGSKIGEEAGSCPICRRKIKKVRKIYSV</sequence>
<evidence type="ECO:0000313" key="8">
    <source>
        <dbReference type="EMBL" id="GMH11161.1"/>
    </source>
</evidence>
<feature type="domain" description="RING-type" evidence="7">
    <location>
        <begin position="442"/>
        <end position="481"/>
    </location>
</feature>
<feature type="region of interest" description="Disordered" evidence="5">
    <location>
        <begin position="1"/>
        <end position="65"/>
    </location>
</feature>
<dbReference type="InterPro" id="IPR032008">
    <property type="entry name" value="APD1-4_N"/>
</dbReference>
<accession>A0AAD3XNW3</accession>
<feature type="transmembrane region" description="Helical" evidence="6">
    <location>
        <begin position="99"/>
        <end position="123"/>
    </location>
</feature>
<evidence type="ECO:0000256" key="2">
    <source>
        <dbReference type="ARBA" id="ARBA00022771"/>
    </source>
</evidence>
<reference evidence="8" key="1">
    <citation type="submission" date="2023-05" db="EMBL/GenBank/DDBJ databases">
        <title>Nepenthes gracilis genome sequencing.</title>
        <authorList>
            <person name="Fukushima K."/>
        </authorList>
    </citation>
    <scope>NUCLEOTIDE SEQUENCE</scope>
    <source>
        <strain evidence="8">SING2019-196</strain>
    </source>
</reference>
<dbReference type="GO" id="GO:0005768">
    <property type="term" value="C:endosome"/>
    <property type="evidence" value="ECO:0007669"/>
    <property type="project" value="TreeGrafter"/>
</dbReference>
<evidence type="ECO:0000256" key="6">
    <source>
        <dbReference type="SAM" id="Phobius"/>
    </source>
</evidence>
<keyword evidence="6" id="KW-0812">Transmembrane</keyword>
<evidence type="ECO:0000259" key="7">
    <source>
        <dbReference type="PROSITE" id="PS50089"/>
    </source>
</evidence>